<evidence type="ECO:0000256" key="1">
    <source>
        <dbReference type="SAM" id="SignalP"/>
    </source>
</evidence>
<dbReference type="AlphaFoldDB" id="A0A936F0Y2"/>
<organism evidence="2 3">
    <name type="scientific">Candidatus Geothrix odensensis</name>
    <dbReference type="NCBI Taxonomy" id="2954440"/>
    <lineage>
        <taxon>Bacteria</taxon>
        <taxon>Pseudomonadati</taxon>
        <taxon>Acidobacteriota</taxon>
        <taxon>Holophagae</taxon>
        <taxon>Holophagales</taxon>
        <taxon>Holophagaceae</taxon>
        <taxon>Geothrix</taxon>
    </lineage>
</organism>
<reference evidence="2 3" key="1">
    <citation type="submission" date="2020-10" db="EMBL/GenBank/DDBJ databases">
        <title>Connecting structure to function with the recovery of over 1000 high-quality activated sludge metagenome-assembled genomes encoding full-length rRNA genes using long-read sequencing.</title>
        <authorList>
            <person name="Singleton C.M."/>
            <person name="Petriglieri F."/>
            <person name="Kristensen J.M."/>
            <person name="Kirkegaard R.H."/>
            <person name="Michaelsen T.Y."/>
            <person name="Andersen M.H."/>
            <person name="Karst S.M."/>
            <person name="Dueholm M.S."/>
            <person name="Nielsen P.H."/>
            <person name="Albertsen M."/>
        </authorList>
    </citation>
    <scope>NUCLEOTIDE SEQUENCE [LARGE SCALE GENOMIC DNA]</scope>
    <source>
        <strain evidence="2">OdNE_18-Q3-R46-58_MAXAC.008</strain>
    </source>
</reference>
<protein>
    <recommendedName>
        <fullName evidence="4">Lipocalin-like domain-containing protein</fullName>
    </recommendedName>
</protein>
<comment type="caution">
    <text evidence="2">The sequence shown here is derived from an EMBL/GenBank/DDBJ whole genome shotgun (WGS) entry which is preliminary data.</text>
</comment>
<keyword evidence="1" id="KW-0732">Signal</keyword>
<dbReference type="EMBL" id="JADKCH010000003">
    <property type="protein sequence ID" value="MBK8572113.1"/>
    <property type="molecule type" value="Genomic_DNA"/>
</dbReference>
<feature type="signal peptide" evidence="1">
    <location>
        <begin position="1"/>
        <end position="19"/>
    </location>
</feature>
<accession>A0A936F0Y2</accession>
<proteinExistence type="predicted"/>
<gene>
    <name evidence="2" type="ORF">IPN91_05580</name>
</gene>
<sequence>MRSARLFLVPAFAALSLVAQDGSLSGTWSQVRADDIAAAINTTVADMNFIKRPIARGRLTKLNPAYRKVVITISTQEVLIKLDERDAIHMPPDGKSAPWTREDGDKFQVAAQVSKDQLIQTFKNDEGERTNLFKLSPDGKSLTMTATVKSPQLPKPLTYSITFGR</sequence>
<evidence type="ECO:0000313" key="3">
    <source>
        <dbReference type="Proteomes" id="UP000709959"/>
    </source>
</evidence>
<evidence type="ECO:0008006" key="4">
    <source>
        <dbReference type="Google" id="ProtNLM"/>
    </source>
</evidence>
<dbReference type="Proteomes" id="UP000709959">
    <property type="component" value="Unassembled WGS sequence"/>
</dbReference>
<feature type="chain" id="PRO_5036721675" description="Lipocalin-like domain-containing protein" evidence="1">
    <location>
        <begin position="20"/>
        <end position="165"/>
    </location>
</feature>
<name>A0A936F0Y2_9BACT</name>
<evidence type="ECO:0000313" key="2">
    <source>
        <dbReference type="EMBL" id="MBK8572113.1"/>
    </source>
</evidence>